<sequence>MRTIFSNERYEGSLLLELIKAADKYAANAHRYGYTAVLDKTAEVVLSLPFNQFLLDTFTSPRLLRRFVLYRNQWIEIRNRVIDIMSAALCIVHHANCLRYNMIMAAYLSQVAADLRNAVKIPELDYAVRCASGGREVVFRCDCEWSEVVVEMQGHKQSIKNLSEIVP</sequence>
<proteinExistence type="predicted"/>
<evidence type="ECO:0000313" key="2">
    <source>
        <dbReference type="Proteomes" id="UP000807306"/>
    </source>
</evidence>
<dbReference type="Proteomes" id="UP000807306">
    <property type="component" value="Unassembled WGS sequence"/>
</dbReference>
<organism evidence="1 2">
    <name type="scientific">Crepidotus variabilis</name>
    <dbReference type="NCBI Taxonomy" id="179855"/>
    <lineage>
        <taxon>Eukaryota</taxon>
        <taxon>Fungi</taxon>
        <taxon>Dikarya</taxon>
        <taxon>Basidiomycota</taxon>
        <taxon>Agaricomycotina</taxon>
        <taxon>Agaricomycetes</taxon>
        <taxon>Agaricomycetidae</taxon>
        <taxon>Agaricales</taxon>
        <taxon>Agaricineae</taxon>
        <taxon>Crepidotaceae</taxon>
        <taxon>Crepidotus</taxon>
    </lineage>
</organism>
<name>A0A9P6EJF3_9AGAR</name>
<accession>A0A9P6EJF3</accession>
<comment type="caution">
    <text evidence="1">The sequence shown here is derived from an EMBL/GenBank/DDBJ whole genome shotgun (WGS) entry which is preliminary data.</text>
</comment>
<dbReference type="EMBL" id="MU157844">
    <property type="protein sequence ID" value="KAF9529764.1"/>
    <property type="molecule type" value="Genomic_DNA"/>
</dbReference>
<dbReference type="AlphaFoldDB" id="A0A9P6EJF3"/>
<protein>
    <submittedName>
        <fullName evidence="1">Uncharacterized protein</fullName>
    </submittedName>
</protein>
<gene>
    <name evidence="1" type="ORF">CPB83DRAFT_882686</name>
</gene>
<reference evidence="1" key="1">
    <citation type="submission" date="2020-11" db="EMBL/GenBank/DDBJ databases">
        <authorList>
            <consortium name="DOE Joint Genome Institute"/>
            <person name="Ahrendt S."/>
            <person name="Riley R."/>
            <person name="Andreopoulos W."/>
            <person name="Labutti K."/>
            <person name="Pangilinan J."/>
            <person name="Ruiz-Duenas F.J."/>
            <person name="Barrasa J.M."/>
            <person name="Sanchez-Garcia M."/>
            <person name="Camarero S."/>
            <person name="Miyauchi S."/>
            <person name="Serrano A."/>
            <person name="Linde D."/>
            <person name="Babiker R."/>
            <person name="Drula E."/>
            <person name="Ayuso-Fernandez I."/>
            <person name="Pacheco R."/>
            <person name="Padilla G."/>
            <person name="Ferreira P."/>
            <person name="Barriuso J."/>
            <person name="Kellner H."/>
            <person name="Castanera R."/>
            <person name="Alfaro M."/>
            <person name="Ramirez L."/>
            <person name="Pisabarro A.G."/>
            <person name="Kuo A."/>
            <person name="Tritt A."/>
            <person name="Lipzen A."/>
            <person name="He G."/>
            <person name="Yan M."/>
            <person name="Ng V."/>
            <person name="Cullen D."/>
            <person name="Martin F."/>
            <person name="Rosso M.-N."/>
            <person name="Henrissat B."/>
            <person name="Hibbett D."/>
            <person name="Martinez A.T."/>
            <person name="Grigoriev I.V."/>
        </authorList>
    </citation>
    <scope>NUCLEOTIDE SEQUENCE</scope>
    <source>
        <strain evidence="1">CBS 506.95</strain>
    </source>
</reference>
<keyword evidence="2" id="KW-1185">Reference proteome</keyword>
<evidence type="ECO:0000313" key="1">
    <source>
        <dbReference type="EMBL" id="KAF9529764.1"/>
    </source>
</evidence>